<keyword evidence="4" id="KW-1185">Reference proteome</keyword>
<dbReference type="GeneID" id="92830047"/>
<organism evidence="3 4">
    <name type="scientific">Atlantibacter hermannii NBRC 105704</name>
    <dbReference type="NCBI Taxonomy" id="1115512"/>
    <lineage>
        <taxon>Bacteria</taxon>
        <taxon>Pseudomonadati</taxon>
        <taxon>Pseudomonadota</taxon>
        <taxon>Gammaproteobacteria</taxon>
        <taxon>Enterobacterales</taxon>
        <taxon>Enterobacteriaceae</taxon>
        <taxon>Atlantibacter</taxon>
    </lineage>
</organism>
<dbReference type="Pfam" id="PF03551">
    <property type="entry name" value="PadR"/>
    <property type="match status" value="1"/>
</dbReference>
<name>H5V732_ATLHE</name>
<dbReference type="PANTHER" id="PTHR43252">
    <property type="entry name" value="TRANSCRIPTIONAL REGULATOR YQJI"/>
    <property type="match status" value="1"/>
</dbReference>
<proteinExistence type="predicted"/>
<sequence>MRHHDRHTHHFHAHDDAQHIEPCDRRGHGGEGRKRRARFFGHGELRVVLLDILTRGASHGYELIKEIETLTGGHYTPSPGVIYPTLDFLEEHGYIAFSDDEAGRKKIAITADGEAWLDHNREHVEHIRARMTARAIGHELRKNPDLKRALDNMKAVLDLRVNQSEIDAQTLKQIVGVIDRAALEIAQL</sequence>
<feature type="compositionally biased region" description="Basic and acidic residues" evidence="1">
    <location>
        <begin position="13"/>
        <end position="32"/>
    </location>
</feature>
<evidence type="ECO:0000256" key="1">
    <source>
        <dbReference type="SAM" id="MobiDB-lite"/>
    </source>
</evidence>
<dbReference type="PANTHER" id="PTHR43252:SF7">
    <property type="entry name" value="TRANSCRIPTIONAL REGULATOR YQJI"/>
    <property type="match status" value="1"/>
</dbReference>
<evidence type="ECO:0000259" key="2">
    <source>
        <dbReference type="Pfam" id="PF03551"/>
    </source>
</evidence>
<dbReference type="EMBL" id="BAFF01000020">
    <property type="protein sequence ID" value="GAB53790.1"/>
    <property type="molecule type" value="Genomic_DNA"/>
</dbReference>
<dbReference type="InterPro" id="IPR036390">
    <property type="entry name" value="WH_DNA-bd_sf"/>
</dbReference>
<gene>
    <name evidence="3" type="primary">yqjI</name>
    <name evidence="3" type="ORF">EH105704_20_00490</name>
</gene>
<dbReference type="Proteomes" id="UP000010297">
    <property type="component" value="Unassembled WGS sequence"/>
</dbReference>
<accession>H5V732</accession>
<feature type="compositionally biased region" description="Basic residues" evidence="1">
    <location>
        <begin position="1"/>
        <end position="12"/>
    </location>
</feature>
<dbReference type="SUPFAM" id="SSF46785">
    <property type="entry name" value="Winged helix' DNA-binding domain"/>
    <property type="match status" value="1"/>
</dbReference>
<evidence type="ECO:0000313" key="3">
    <source>
        <dbReference type="EMBL" id="GAB53790.1"/>
    </source>
</evidence>
<dbReference type="AlphaFoldDB" id="H5V732"/>
<dbReference type="InterPro" id="IPR005149">
    <property type="entry name" value="Tscrpt_reg_PadR_N"/>
</dbReference>
<dbReference type="Gene3D" id="1.10.10.10">
    <property type="entry name" value="Winged helix-like DNA-binding domain superfamily/Winged helix DNA-binding domain"/>
    <property type="match status" value="1"/>
</dbReference>
<feature type="domain" description="Transcription regulator PadR N-terminal" evidence="2">
    <location>
        <begin position="49"/>
        <end position="117"/>
    </location>
</feature>
<evidence type="ECO:0000313" key="4">
    <source>
        <dbReference type="Proteomes" id="UP000010297"/>
    </source>
</evidence>
<reference evidence="3 4" key="1">
    <citation type="submission" date="2012-02" db="EMBL/GenBank/DDBJ databases">
        <title>Whole genome shotgun sequence of Escherichia hermannii NBRC 105704.</title>
        <authorList>
            <person name="Yoshida I."/>
            <person name="Hosoyama A."/>
            <person name="Tsuchikane K."/>
            <person name="Katsumata H."/>
            <person name="Yamazaki S."/>
            <person name="Fujita N."/>
        </authorList>
    </citation>
    <scope>NUCLEOTIDE SEQUENCE [LARGE SCALE GENOMIC DNA]</scope>
    <source>
        <strain evidence="3 4">NBRC 105704</strain>
    </source>
</reference>
<comment type="caution">
    <text evidence="3">The sequence shown here is derived from an EMBL/GenBank/DDBJ whole genome shotgun (WGS) entry which is preliminary data.</text>
</comment>
<protein>
    <recommendedName>
        <fullName evidence="2">Transcription regulator PadR N-terminal domain-containing protein</fullName>
    </recommendedName>
</protein>
<dbReference type="eggNOG" id="COG1695">
    <property type="taxonomic scope" value="Bacteria"/>
</dbReference>
<dbReference type="InterPro" id="IPR036388">
    <property type="entry name" value="WH-like_DNA-bd_sf"/>
</dbReference>
<feature type="region of interest" description="Disordered" evidence="1">
    <location>
        <begin position="1"/>
        <end position="34"/>
    </location>
</feature>
<dbReference type="RefSeq" id="WP_002438332.1">
    <property type="nucleotide sequence ID" value="NZ_BAFF01000020.1"/>
</dbReference>